<dbReference type="GO" id="GO:1903785">
    <property type="term" value="P:L-valine transmembrane transport"/>
    <property type="evidence" value="ECO:0007669"/>
    <property type="project" value="TreeGrafter"/>
</dbReference>
<comment type="caution">
    <text evidence="9">The sequence shown here is derived from an EMBL/GenBank/DDBJ whole genome shotgun (WGS) entry which is preliminary data.</text>
</comment>
<comment type="subcellular location">
    <subcellularLocation>
        <location evidence="1">Cell membrane</location>
        <topology evidence="1">Multi-pass membrane protein</topology>
    </subcellularLocation>
</comment>
<evidence type="ECO:0000256" key="8">
    <source>
        <dbReference type="SAM" id="Phobius"/>
    </source>
</evidence>
<sequence>MSFAAFAFARATALHPEFRRGAREMLHVSLGVAAWGLVTGVAMVKSGLTAPLAVLMSLAVFAGSAQLAAMPLIASGAPIWVVWATAACVNLRFVIFSAMWRPYFASLPRWRRCLCGYFSGDLNYVIFMKRFPVPGPAPEQEPYFWGGVATNWSAWQGSSLGGIALANVIPVEWGLGFAGVLALLGVACSLLQDRATWLAGGTAASAAVAAYALPLKLNILVAIAAAVAVGLGIEAAEGARRRARQGAEEARR</sequence>
<keyword evidence="5 8" id="KW-0812">Transmembrane</keyword>
<keyword evidence="3" id="KW-0813">Transport</keyword>
<feature type="transmembrane region" description="Helical" evidence="8">
    <location>
        <begin position="80"/>
        <end position="100"/>
    </location>
</feature>
<organism evidence="9 10">
    <name type="scientific">Sorangium cellulosum</name>
    <name type="common">Polyangium cellulosum</name>
    <dbReference type="NCBI Taxonomy" id="56"/>
    <lineage>
        <taxon>Bacteria</taxon>
        <taxon>Pseudomonadati</taxon>
        <taxon>Myxococcota</taxon>
        <taxon>Polyangia</taxon>
        <taxon>Polyangiales</taxon>
        <taxon>Polyangiaceae</taxon>
        <taxon>Sorangium</taxon>
    </lineage>
</organism>
<dbReference type="Pfam" id="PF03591">
    <property type="entry name" value="AzlC"/>
    <property type="match status" value="1"/>
</dbReference>
<accession>A0A150P8D7</accession>
<evidence type="ECO:0000256" key="5">
    <source>
        <dbReference type="ARBA" id="ARBA00022692"/>
    </source>
</evidence>
<feature type="transmembrane region" description="Helical" evidence="8">
    <location>
        <begin position="50"/>
        <end position="73"/>
    </location>
</feature>
<proteinExistence type="inferred from homology"/>
<evidence type="ECO:0000256" key="7">
    <source>
        <dbReference type="ARBA" id="ARBA00023136"/>
    </source>
</evidence>
<evidence type="ECO:0000313" key="9">
    <source>
        <dbReference type="EMBL" id="KYF51886.1"/>
    </source>
</evidence>
<feature type="transmembrane region" description="Helical" evidence="8">
    <location>
        <begin position="195"/>
        <end position="213"/>
    </location>
</feature>
<evidence type="ECO:0000256" key="6">
    <source>
        <dbReference type="ARBA" id="ARBA00022989"/>
    </source>
</evidence>
<keyword evidence="7 8" id="KW-0472">Membrane</keyword>
<name>A0A150P8D7_SORCE</name>
<feature type="transmembrane region" description="Helical" evidence="8">
    <location>
        <begin position="163"/>
        <end position="188"/>
    </location>
</feature>
<protein>
    <submittedName>
        <fullName evidence="9">Branched-chain amino acid ABC transporter permease</fullName>
    </submittedName>
</protein>
<evidence type="ECO:0000256" key="2">
    <source>
        <dbReference type="ARBA" id="ARBA00010735"/>
    </source>
</evidence>
<evidence type="ECO:0000256" key="4">
    <source>
        <dbReference type="ARBA" id="ARBA00022475"/>
    </source>
</evidence>
<dbReference type="Proteomes" id="UP000075604">
    <property type="component" value="Unassembled WGS sequence"/>
</dbReference>
<dbReference type="PANTHER" id="PTHR34979:SF1">
    <property type="entry name" value="INNER MEMBRANE PROTEIN YGAZ"/>
    <property type="match status" value="1"/>
</dbReference>
<evidence type="ECO:0000256" key="3">
    <source>
        <dbReference type="ARBA" id="ARBA00022448"/>
    </source>
</evidence>
<dbReference type="GO" id="GO:0005886">
    <property type="term" value="C:plasma membrane"/>
    <property type="evidence" value="ECO:0007669"/>
    <property type="project" value="UniProtKB-SubCell"/>
</dbReference>
<feature type="transmembrane region" description="Helical" evidence="8">
    <location>
        <begin position="25"/>
        <end position="44"/>
    </location>
</feature>
<feature type="transmembrane region" description="Helical" evidence="8">
    <location>
        <begin position="219"/>
        <end position="236"/>
    </location>
</feature>
<dbReference type="AlphaFoldDB" id="A0A150P8D7"/>
<comment type="similarity">
    <text evidence="2">Belongs to the AzlC family.</text>
</comment>
<evidence type="ECO:0000256" key="1">
    <source>
        <dbReference type="ARBA" id="ARBA00004651"/>
    </source>
</evidence>
<dbReference type="EMBL" id="JELX01003575">
    <property type="protein sequence ID" value="KYF51886.1"/>
    <property type="molecule type" value="Genomic_DNA"/>
</dbReference>
<keyword evidence="6 8" id="KW-1133">Transmembrane helix</keyword>
<gene>
    <name evidence="9" type="ORF">BE04_09265</name>
</gene>
<dbReference type="InterPro" id="IPR011606">
    <property type="entry name" value="Brnchd-chn_aa_trnsp_permease"/>
</dbReference>
<keyword evidence="4" id="KW-1003">Cell membrane</keyword>
<evidence type="ECO:0000313" key="10">
    <source>
        <dbReference type="Proteomes" id="UP000075604"/>
    </source>
</evidence>
<reference evidence="9 10" key="1">
    <citation type="submission" date="2014-02" db="EMBL/GenBank/DDBJ databases">
        <title>The small core and large imbalanced accessory genome model reveals a collaborative survival strategy of Sorangium cellulosum strains in nature.</title>
        <authorList>
            <person name="Han K."/>
            <person name="Peng R."/>
            <person name="Blom J."/>
            <person name="Li Y.-Z."/>
        </authorList>
    </citation>
    <scope>NUCLEOTIDE SEQUENCE [LARGE SCALE GENOMIC DNA]</scope>
    <source>
        <strain evidence="9 10">So0157-18</strain>
    </source>
</reference>
<dbReference type="PANTHER" id="PTHR34979">
    <property type="entry name" value="INNER MEMBRANE PROTEIN YGAZ"/>
    <property type="match status" value="1"/>
</dbReference>